<keyword evidence="4" id="KW-0597">Phosphoprotein</keyword>
<evidence type="ECO:0000313" key="21">
    <source>
        <dbReference type="EMBL" id="KAF2320623.1"/>
    </source>
</evidence>
<dbReference type="InterPro" id="IPR001611">
    <property type="entry name" value="Leu-rich_rpt"/>
</dbReference>
<dbReference type="Pfam" id="PF07714">
    <property type="entry name" value="PK_Tyr_Ser-Thr"/>
    <property type="match status" value="1"/>
</dbReference>
<dbReference type="Gene3D" id="2.60.120.430">
    <property type="entry name" value="Galactose-binding lectin"/>
    <property type="match status" value="1"/>
</dbReference>
<keyword evidence="14" id="KW-0472">Membrane</keyword>
<keyword evidence="8" id="KW-0732">Signal</keyword>
<dbReference type="InterPro" id="IPR000719">
    <property type="entry name" value="Prot_kinase_dom"/>
</dbReference>
<protein>
    <recommendedName>
        <fullName evidence="2">non-specific serine/threonine protein kinase</fullName>
        <ecNumber evidence="2">2.7.11.1</ecNumber>
    </recommendedName>
</protein>
<dbReference type="GO" id="GO:0004674">
    <property type="term" value="F:protein serine/threonine kinase activity"/>
    <property type="evidence" value="ECO:0007669"/>
    <property type="project" value="UniProtKB-KW"/>
</dbReference>
<keyword evidence="3" id="KW-0723">Serine/threonine-protein kinase</keyword>
<evidence type="ECO:0000256" key="18">
    <source>
        <dbReference type="ARBA" id="ARBA00048679"/>
    </source>
</evidence>
<dbReference type="InterPro" id="IPR032675">
    <property type="entry name" value="LRR_dom_sf"/>
</dbReference>
<proteinExistence type="predicted"/>
<dbReference type="GO" id="GO:0005524">
    <property type="term" value="F:ATP binding"/>
    <property type="evidence" value="ECO:0007669"/>
    <property type="project" value="UniProtKB-UniRule"/>
</dbReference>
<dbReference type="EC" id="2.7.11.1" evidence="2"/>
<evidence type="ECO:0000256" key="7">
    <source>
        <dbReference type="ARBA" id="ARBA00022692"/>
    </source>
</evidence>
<keyword evidence="10 19" id="KW-0547">Nucleotide-binding</keyword>
<evidence type="ECO:0000256" key="9">
    <source>
        <dbReference type="ARBA" id="ARBA00022737"/>
    </source>
</evidence>
<evidence type="ECO:0000256" key="12">
    <source>
        <dbReference type="ARBA" id="ARBA00022840"/>
    </source>
</evidence>
<dbReference type="Pfam" id="PF11721">
    <property type="entry name" value="Malectin"/>
    <property type="match status" value="1"/>
</dbReference>
<dbReference type="PROSITE" id="PS50011">
    <property type="entry name" value="PROTEIN_KINASE_DOM"/>
    <property type="match status" value="1"/>
</dbReference>
<dbReference type="PANTHER" id="PTHR48006">
    <property type="entry name" value="LEUCINE-RICH REPEAT-CONTAINING PROTEIN DDB_G0281931-RELATED"/>
    <property type="match status" value="1"/>
</dbReference>
<gene>
    <name evidence="21" type="ORF">GH714_029164</name>
</gene>
<keyword evidence="5" id="KW-0433">Leucine-rich repeat</keyword>
<dbReference type="FunFam" id="1.10.510.10:FF:001023">
    <property type="entry name" value="Os07g0541700 protein"/>
    <property type="match status" value="1"/>
</dbReference>
<keyword evidence="6" id="KW-0808">Transferase</keyword>
<evidence type="ECO:0000256" key="14">
    <source>
        <dbReference type="ARBA" id="ARBA00023136"/>
    </source>
</evidence>
<evidence type="ECO:0000259" key="20">
    <source>
        <dbReference type="PROSITE" id="PS50011"/>
    </source>
</evidence>
<keyword evidence="15" id="KW-0675">Receptor</keyword>
<keyword evidence="7" id="KW-0812">Transmembrane</keyword>
<accession>A0A6A6N811</accession>
<evidence type="ECO:0000256" key="10">
    <source>
        <dbReference type="ARBA" id="ARBA00022741"/>
    </source>
</evidence>
<evidence type="ECO:0000256" key="2">
    <source>
        <dbReference type="ARBA" id="ARBA00012513"/>
    </source>
</evidence>
<keyword evidence="16" id="KW-0325">Glycoprotein</keyword>
<evidence type="ECO:0000256" key="16">
    <source>
        <dbReference type="ARBA" id="ARBA00023180"/>
    </source>
</evidence>
<evidence type="ECO:0000256" key="3">
    <source>
        <dbReference type="ARBA" id="ARBA00022527"/>
    </source>
</evidence>
<dbReference type="PROSITE" id="PS00107">
    <property type="entry name" value="PROTEIN_KINASE_ATP"/>
    <property type="match status" value="1"/>
</dbReference>
<dbReference type="InterPro" id="IPR055414">
    <property type="entry name" value="LRR_R13L4/SHOC2-like"/>
</dbReference>
<dbReference type="AlphaFoldDB" id="A0A6A6N811"/>
<evidence type="ECO:0000256" key="5">
    <source>
        <dbReference type="ARBA" id="ARBA00022614"/>
    </source>
</evidence>
<evidence type="ECO:0000256" key="13">
    <source>
        <dbReference type="ARBA" id="ARBA00022989"/>
    </source>
</evidence>
<feature type="binding site" evidence="19">
    <location>
        <position position="572"/>
    </location>
    <ligand>
        <name>ATP</name>
        <dbReference type="ChEBI" id="CHEBI:30616"/>
    </ligand>
</feature>
<dbReference type="SUPFAM" id="SSF56112">
    <property type="entry name" value="Protein kinase-like (PK-like)"/>
    <property type="match status" value="1"/>
</dbReference>
<evidence type="ECO:0000256" key="11">
    <source>
        <dbReference type="ARBA" id="ARBA00022777"/>
    </source>
</evidence>
<dbReference type="GO" id="GO:0016020">
    <property type="term" value="C:membrane"/>
    <property type="evidence" value="ECO:0007669"/>
    <property type="project" value="UniProtKB-SubCell"/>
</dbReference>
<dbReference type="PANTHER" id="PTHR48006:SF48">
    <property type="entry name" value="PROTEIN KINASE DOMAIN-CONTAINING PROTEIN"/>
    <property type="match status" value="1"/>
</dbReference>
<comment type="catalytic activity">
    <reaction evidence="17">
        <text>L-threonyl-[protein] + ATP = O-phospho-L-threonyl-[protein] + ADP + H(+)</text>
        <dbReference type="Rhea" id="RHEA:46608"/>
        <dbReference type="Rhea" id="RHEA-COMP:11060"/>
        <dbReference type="Rhea" id="RHEA-COMP:11605"/>
        <dbReference type="ChEBI" id="CHEBI:15378"/>
        <dbReference type="ChEBI" id="CHEBI:30013"/>
        <dbReference type="ChEBI" id="CHEBI:30616"/>
        <dbReference type="ChEBI" id="CHEBI:61977"/>
        <dbReference type="ChEBI" id="CHEBI:456216"/>
        <dbReference type="EC" id="2.7.11.1"/>
    </reaction>
</comment>
<keyword evidence="12 19" id="KW-0067">ATP-binding</keyword>
<dbReference type="InterPro" id="IPR011009">
    <property type="entry name" value="Kinase-like_dom_sf"/>
</dbReference>
<comment type="catalytic activity">
    <reaction evidence="18">
        <text>L-seryl-[protein] + ATP = O-phospho-L-seryl-[protein] + ADP + H(+)</text>
        <dbReference type="Rhea" id="RHEA:17989"/>
        <dbReference type="Rhea" id="RHEA-COMP:9863"/>
        <dbReference type="Rhea" id="RHEA-COMP:11604"/>
        <dbReference type="ChEBI" id="CHEBI:15378"/>
        <dbReference type="ChEBI" id="CHEBI:29999"/>
        <dbReference type="ChEBI" id="CHEBI:30616"/>
        <dbReference type="ChEBI" id="CHEBI:83421"/>
        <dbReference type="ChEBI" id="CHEBI:456216"/>
        <dbReference type="EC" id="2.7.11.1"/>
    </reaction>
</comment>
<keyword evidence="11" id="KW-0418">Kinase</keyword>
<dbReference type="Gene3D" id="1.10.510.10">
    <property type="entry name" value="Transferase(Phosphotransferase) domain 1"/>
    <property type="match status" value="1"/>
</dbReference>
<dbReference type="InterPro" id="IPR051824">
    <property type="entry name" value="LRR_Rcpt-Like_S/T_Kinase"/>
</dbReference>
<dbReference type="InterPro" id="IPR021720">
    <property type="entry name" value="Malectin_dom"/>
</dbReference>
<keyword evidence="9" id="KW-0677">Repeat</keyword>
<evidence type="ECO:0000313" key="22">
    <source>
        <dbReference type="Proteomes" id="UP000467840"/>
    </source>
</evidence>
<comment type="caution">
    <text evidence="21">The sequence shown here is derived from an EMBL/GenBank/DDBJ whole genome shotgun (WGS) entry which is preliminary data.</text>
</comment>
<organism evidence="21 22">
    <name type="scientific">Hevea brasiliensis</name>
    <name type="common">Para rubber tree</name>
    <name type="synonym">Siphonia brasiliensis</name>
    <dbReference type="NCBI Taxonomy" id="3981"/>
    <lineage>
        <taxon>Eukaryota</taxon>
        <taxon>Viridiplantae</taxon>
        <taxon>Streptophyta</taxon>
        <taxon>Embryophyta</taxon>
        <taxon>Tracheophyta</taxon>
        <taxon>Spermatophyta</taxon>
        <taxon>Magnoliopsida</taxon>
        <taxon>eudicotyledons</taxon>
        <taxon>Gunneridae</taxon>
        <taxon>Pentapetalae</taxon>
        <taxon>rosids</taxon>
        <taxon>fabids</taxon>
        <taxon>Malpighiales</taxon>
        <taxon>Euphorbiaceae</taxon>
        <taxon>Crotonoideae</taxon>
        <taxon>Micrandreae</taxon>
        <taxon>Hevea</taxon>
    </lineage>
</organism>
<keyword evidence="22" id="KW-1185">Reference proteome</keyword>
<dbReference type="PROSITE" id="PS51450">
    <property type="entry name" value="LRR"/>
    <property type="match status" value="1"/>
</dbReference>
<dbReference type="Pfam" id="PF00560">
    <property type="entry name" value="LRR_1"/>
    <property type="match status" value="2"/>
</dbReference>
<evidence type="ECO:0000256" key="6">
    <source>
        <dbReference type="ARBA" id="ARBA00022679"/>
    </source>
</evidence>
<dbReference type="Gene3D" id="3.80.10.10">
    <property type="entry name" value="Ribonuclease Inhibitor"/>
    <property type="match status" value="1"/>
</dbReference>
<evidence type="ECO:0000256" key="19">
    <source>
        <dbReference type="PROSITE-ProRule" id="PRU10141"/>
    </source>
</evidence>
<keyword evidence="13" id="KW-1133">Transmembrane helix</keyword>
<reference evidence="21 22" key="1">
    <citation type="journal article" date="2020" name="Mol. Plant">
        <title>The Chromosome-Based Rubber Tree Genome Provides New Insights into Spurge Genome Evolution and Rubber Biosynthesis.</title>
        <authorList>
            <person name="Liu J."/>
            <person name="Shi C."/>
            <person name="Shi C.C."/>
            <person name="Li W."/>
            <person name="Zhang Q.J."/>
            <person name="Zhang Y."/>
            <person name="Li K."/>
            <person name="Lu H.F."/>
            <person name="Shi C."/>
            <person name="Zhu S.T."/>
            <person name="Xiao Z.Y."/>
            <person name="Nan H."/>
            <person name="Yue Y."/>
            <person name="Zhu X.G."/>
            <person name="Wu Y."/>
            <person name="Hong X.N."/>
            <person name="Fan G.Y."/>
            <person name="Tong Y."/>
            <person name="Zhang D."/>
            <person name="Mao C.L."/>
            <person name="Liu Y.L."/>
            <person name="Hao S.J."/>
            <person name="Liu W.Q."/>
            <person name="Lv M.Q."/>
            <person name="Zhang H.B."/>
            <person name="Liu Y."/>
            <person name="Hu-Tang G.R."/>
            <person name="Wang J.P."/>
            <person name="Wang J.H."/>
            <person name="Sun Y.H."/>
            <person name="Ni S.B."/>
            <person name="Chen W.B."/>
            <person name="Zhang X.C."/>
            <person name="Jiao Y.N."/>
            <person name="Eichler E.E."/>
            <person name="Li G.H."/>
            <person name="Liu X."/>
            <person name="Gao L.Z."/>
        </authorList>
    </citation>
    <scope>NUCLEOTIDE SEQUENCE [LARGE SCALE GENOMIC DNA]</scope>
    <source>
        <strain evidence="22">cv. GT1</strain>
        <tissue evidence="21">Leaf</tissue>
    </source>
</reference>
<comment type="subcellular location">
    <subcellularLocation>
        <location evidence="1">Membrane</location>
        <topology evidence="1">Single-pass type I membrane protein</topology>
    </subcellularLocation>
</comment>
<evidence type="ECO:0000256" key="8">
    <source>
        <dbReference type="ARBA" id="ARBA00022729"/>
    </source>
</evidence>
<evidence type="ECO:0000256" key="1">
    <source>
        <dbReference type="ARBA" id="ARBA00004479"/>
    </source>
</evidence>
<name>A0A6A6N811_HEVBR</name>
<dbReference type="Gene3D" id="3.30.200.20">
    <property type="entry name" value="Phosphorylase Kinase, domain 1"/>
    <property type="match status" value="1"/>
</dbReference>
<dbReference type="SUPFAM" id="SSF52058">
    <property type="entry name" value="L domain-like"/>
    <property type="match status" value="1"/>
</dbReference>
<evidence type="ECO:0000256" key="4">
    <source>
        <dbReference type="ARBA" id="ARBA00022553"/>
    </source>
</evidence>
<feature type="domain" description="Protein kinase" evidence="20">
    <location>
        <begin position="543"/>
        <end position="765"/>
    </location>
</feature>
<dbReference type="FunFam" id="3.80.10.10:FF:000383">
    <property type="entry name" value="Leucine-rich repeat receptor protein kinase EMS1"/>
    <property type="match status" value="1"/>
</dbReference>
<dbReference type="InterPro" id="IPR001245">
    <property type="entry name" value="Ser-Thr/Tyr_kinase_cat_dom"/>
</dbReference>
<dbReference type="Pfam" id="PF23598">
    <property type="entry name" value="LRR_14"/>
    <property type="match status" value="1"/>
</dbReference>
<dbReference type="InterPro" id="IPR017441">
    <property type="entry name" value="Protein_kinase_ATP_BS"/>
</dbReference>
<evidence type="ECO:0000256" key="15">
    <source>
        <dbReference type="ARBA" id="ARBA00023170"/>
    </source>
</evidence>
<dbReference type="EMBL" id="JAAGAX010000003">
    <property type="protein sequence ID" value="KAF2320623.1"/>
    <property type="molecule type" value="Genomic_DNA"/>
</dbReference>
<sequence length="765" mass="86463">MIRSVSSTEEFNLQGNWEDLPVLKYIDFSWNKLTGSIPDNLGKLPSLKQLDLNHNYLTGSIPSSLSNLSSRRVALGFQFIIRYLSQNNLSGNLPPELGSLSRLQYLSVGSNRLIGELPKEYANLTSLVTFTIGGNSFTGRIPNFFAKWTSLSYLELAGNDFEGDLPLEIFNLSNVRQLSISDLRNSSVSFPNRANITQMEYLDLSFNNLIGGLPDTIKSKNLHMMFLARNMLSGPIPSWISSLDKADLSYNNFTNSSSNITKTKLDGLKINVRTILDLKDKHCQGKEYNNLFINCGGEKIRVEGIDYDGDNARSNFNVDHDGKWAYACSGGFLDYFSEYVNRSDYIRETTNGSSIFENEGMLYKTARLCPVSLSYHGFCMRKGNYTVKLHFIENTFAMDDDDYSKLKERIFVYIQGERRLKDFNIKYEANGPNRIVTKVQPVEIKDNILEIHLFWAGKGSQSYLNGPLISAIAVTPNFKVDGEKLSPRQIAGIAVGAVLTPLLVLTFMWQMGWLESKELQKIHIEVQGKSVTLQQIIDATRNFSSKKEIGKGRYGIVYKAELPDEIKLAVKKISPDINQQEKNELKSEIFSLKSLRHENVVQLLDGYCDKKGLYLLIYEYMDNGSLHQALFDPNSRTILDWKVRYDICLGIAKGLKYLHEEKRFDIVHGNIKAANILLDKSYTAKLSDFGLARLCREEDPFMSIIKARAARVYMAPEYARGEVITVKADVYSFGVVLLEIVSGKISADHTRNGEIDFLLDRVSEA</sequence>
<dbReference type="Proteomes" id="UP000467840">
    <property type="component" value="Chromosome 10"/>
</dbReference>
<evidence type="ECO:0000256" key="17">
    <source>
        <dbReference type="ARBA" id="ARBA00047899"/>
    </source>
</evidence>